<gene>
    <name evidence="1" type="ORF">KPL78_22500</name>
</gene>
<evidence type="ECO:0000313" key="2">
    <source>
        <dbReference type="Proteomes" id="UP001196565"/>
    </source>
</evidence>
<proteinExistence type="predicted"/>
<dbReference type="Proteomes" id="UP001196565">
    <property type="component" value="Unassembled WGS sequence"/>
</dbReference>
<dbReference type="EMBL" id="JAHYBZ010000008">
    <property type="protein sequence ID" value="MBW6400647.1"/>
    <property type="molecule type" value="Genomic_DNA"/>
</dbReference>
<protein>
    <recommendedName>
        <fullName evidence="3">DUF2939 domain-containing protein</fullName>
    </recommendedName>
</protein>
<accession>A0ABS7AEB6</accession>
<dbReference type="RefSeq" id="WP_219765211.1">
    <property type="nucleotide sequence ID" value="NZ_JAHYBZ010000008.1"/>
</dbReference>
<comment type="caution">
    <text evidence="1">The sequence shown here is derived from an EMBL/GenBank/DDBJ whole genome shotgun (WGS) entry which is preliminary data.</text>
</comment>
<sequence length="340" mass="35655">MKSRVLARGALALGMAVIAGGFGANHGIGSAGLEVSRAQTLLASLLPIRSAHAQSTLTRYAGGYDYPRLLREPAVATALDAMLTRQERQHLVRSFNGVVMPMRLEAGRLSGAGGVPRQMDYNTAFISVDVASMAVEVGLLMDGKASMVSRGPRDGLSPAARAWMAELPADSRNVRFRQAGAAGGGAGAAAPSGAAPVAQATAWRLTAPSPAQWSLSVPATERGGSLELSCTAGRGSPYVLTTYLSAPRGWRFTGFQTTIQIDGVTRAMEVDGADSGFVLSDATENNTSTFSQETRRLLATGRELRVNGLVASGRPRTLMFNIAGGEPLFAAFDQRCRGLR</sequence>
<evidence type="ECO:0000313" key="1">
    <source>
        <dbReference type="EMBL" id="MBW6400647.1"/>
    </source>
</evidence>
<evidence type="ECO:0008006" key="3">
    <source>
        <dbReference type="Google" id="ProtNLM"/>
    </source>
</evidence>
<reference evidence="1 2" key="1">
    <citation type="submission" date="2021-07" db="EMBL/GenBank/DDBJ databases">
        <authorList>
            <person name="So Y."/>
        </authorList>
    </citation>
    <scope>NUCLEOTIDE SEQUENCE [LARGE SCALE GENOMIC DNA]</scope>
    <source>
        <strain evidence="1 2">HJA6</strain>
    </source>
</reference>
<keyword evidence="2" id="KW-1185">Reference proteome</keyword>
<name>A0ABS7AEB6_9PROT</name>
<organism evidence="1 2">
    <name type="scientific">Roseomonas alba</name>
    <dbReference type="NCBI Taxonomy" id="2846776"/>
    <lineage>
        <taxon>Bacteria</taxon>
        <taxon>Pseudomonadati</taxon>
        <taxon>Pseudomonadota</taxon>
        <taxon>Alphaproteobacteria</taxon>
        <taxon>Acetobacterales</taxon>
        <taxon>Roseomonadaceae</taxon>
        <taxon>Roseomonas</taxon>
    </lineage>
</organism>